<dbReference type="SUPFAM" id="SSF103473">
    <property type="entry name" value="MFS general substrate transporter"/>
    <property type="match status" value="1"/>
</dbReference>
<keyword evidence="2" id="KW-0813">Transport</keyword>
<dbReference type="GO" id="GO:0005886">
    <property type="term" value="C:plasma membrane"/>
    <property type="evidence" value="ECO:0007669"/>
    <property type="project" value="UniProtKB-SubCell"/>
</dbReference>
<evidence type="ECO:0000259" key="8">
    <source>
        <dbReference type="PROSITE" id="PS50850"/>
    </source>
</evidence>
<dbReference type="InterPro" id="IPR022324">
    <property type="entry name" value="Bacilysin_exporter_BacE_put"/>
</dbReference>
<evidence type="ECO:0000256" key="2">
    <source>
        <dbReference type="ARBA" id="ARBA00022448"/>
    </source>
</evidence>
<feature type="transmembrane region" description="Helical" evidence="7">
    <location>
        <begin position="65"/>
        <end position="83"/>
    </location>
</feature>
<comment type="subcellular location">
    <subcellularLocation>
        <location evidence="1">Cell membrane</location>
        <topology evidence="1">Multi-pass membrane protein</topology>
    </subcellularLocation>
</comment>
<proteinExistence type="predicted"/>
<dbReference type="CDD" id="cd06173">
    <property type="entry name" value="MFS_MefA_like"/>
    <property type="match status" value="1"/>
</dbReference>
<dbReference type="RefSeq" id="WP_093211811.1">
    <property type="nucleotide sequence ID" value="NZ_FNFL01000001.1"/>
</dbReference>
<keyword evidence="6 7" id="KW-0472">Membrane</keyword>
<dbReference type="GO" id="GO:0022857">
    <property type="term" value="F:transmembrane transporter activity"/>
    <property type="evidence" value="ECO:0007669"/>
    <property type="project" value="InterPro"/>
</dbReference>
<dbReference type="Pfam" id="PF07690">
    <property type="entry name" value="MFS_1"/>
    <property type="match status" value="1"/>
</dbReference>
<dbReference type="PRINTS" id="PR01988">
    <property type="entry name" value="EXPORTERBACE"/>
</dbReference>
<name>A0A1G8X2Q6_9BACI</name>
<evidence type="ECO:0000256" key="6">
    <source>
        <dbReference type="ARBA" id="ARBA00023136"/>
    </source>
</evidence>
<dbReference type="PANTHER" id="PTHR43266">
    <property type="entry name" value="MACROLIDE-EFFLUX PROTEIN"/>
    <property type="match status" value="1"/>
</dbReference>
<feature type="transmembrane region" description="Helical" evidence="7">
    <location>
        <begin position="245"/>
        <end position="267"/>
    </location>
</feature>
<feature type="transmembrane region" description="Helical" evidence="7">
    <location>
        <begin position="153"/>
        <end position="172"/>
    </location>
</feature>
<feature type="transmembrane region" description="Helical" evidence="7">
    <location>
        <begin position="333"/>
        <end position="355"/>
    </location>
</feature>
<dbReference type="STRING" id="407036.SAMN05216243_1121"/>
<keyword evidence="4 7" id="KW-0812">Transmembrane</keyword>
<dbReference type="PROSITE" id="PS50850">
    <property type="entry name" value="MFS"/>
    <property type="match status" value="1"/>
</dbReference>
<sequence>MLLLTGIGISSLGDFIYLVAINILVIQMTGSPAAVAGLWIMSPIAAVFTQFWAGTVIDRINQRKLMIVTDIIRAVLIAVIPFMSSIWFIYIFLFCLSVAKAFFGPASISYMTSLISEKQRKQFNSFRSLITSGAFLVGPAVAGALLLVTTASIAIWINAASFLVSAFILLLLPDIDQAENRTASQSIRLLTLKRDWQEVLLFSKNNAALIHIYLLAQFFMVIALGMDAQEVVFTQQVLGLSETDFGLLISITGIGSIAGAGTVAVLARKLTLKTLIGSGYVLVAAGYLIYAFSFSFWSIAFGFIILGFFNAFSNTGLMTFYQNNVPLPIMGRITSVYGTFQSILQIIFIMLIGFTGEIFPLRYSIVAASILMAVISLAIILLVHQTANRDLFRDEQTLPQTK</sequence>
<dbReference type="AlphaFoldDB" id="A0A1G8X2Q6"/>
<feature type="transmembrane region" description="Helical" evidence="7">
    <location>
        <begin position="129"/>
        <end position="147"/>
    </location>
</feature>
<dbReference type="InterPro" id="IPR036259">
    <property type="entry name" value="MFS_trans_sf"/>
</dbReference>
<dbReference type="InterPro" id="IPR020846">
    <property type="entry name" value="MFS_dom"/>
</dbReference>
<keyword evidence="5 7" id="KW-1133">Transmembrane helix</keyword>
<protein>
    <submittedName>
        <fullName evidence="9">Major Facilitator Superfamily protein</fullName>
    </submittedName>
</protein>
<keyword evidence="3" id="KW-1003">Cell membrane</keyword>
<dbReference type="InterPro" id="IPR011701">
    <property type="entry name" value="MFS"/>
</dbReference>
<dbReference type="Gene3D" id="1.20.1250.20">
    <property type="entry name" value="MFS general substrate transporter like domains"/>
    <property type="match status" value="1"/>
</dbReference>
<reference evidence="9 10" key="1">
    <citation type="submission" date="2016-10" db="EMBL/GenBank/DDBJ databases">
        <authorList>
            <person name="de Groot N.N."/>
        </authorList>
    </citation>
    <scope>NUCLEOTIDE SEQUENCE [LARGE SCALE GENOMIC DNA]</scope>
    <source>
        <strain evidence="9 10">CGMCC 1.6502</strain>
    </source>
</reference>
<dbReference type="OrthoDB" id="2156306at2"/>
<evidence type="ECO:0000256" key="7">
    <source>
        <dbReference type="SAM" id="Phobius"/>
    </source>
</evidence>
<evidence type="ECO:0000256" key="1">
    <source>
        <dbReference type="ARBA" id="ARBA00004651"/>
    </source>
</evidence>
<gene>
    <name evidence="9" type="ORF">SAMN05216243_1121</name>
</gene>
<accession>A0A1G8X2Q6</accession>
<evidence type="ECO:0000313" key="10">
    <source>
        <dbReference type="Proteomes" id="UP000198694"/>
    </source>
</evidence>
<feature type="transmembrane region" description="Helical" evidence="7">
    <location>
        <begin position="33"/>
        <end position="53"/>
    </location>
</feature>
<evidence type="ECO:0000256" key="4">
    <source>
        <dbReference type="ARBA" id="ARBA00022692"/>
    </source>
</evidence>
<keyword evidence="10" id="KW-1185">Reference proteome</keyword>
<dbReference type="EMBL" id="FNFL01000001">
    <property type="protein sequence ID" value="SDJ84734.1"/>
    <property type="molecule type" value="Genomic_DNA"/>
</dbReference>
<feature type="transmembrane region" description="Helical" evidence="7">
    <location>
        <begin position="207"/>
        <end position="225"/>
    </location>
</feature>
<evidence type="ECO:0000256" key="3">
    <source>
        <dbReference type="ARBA" id="ARBA00022475"/>
    </source>
</evidence>
<feature type="transmembrane region" description="Helical" evidence="7">
    <location>
        <begin position="299"/>
        <end position="321"/>
    </location>
</feature>
<feature type="transmembrane region" description="Helical" evidence="7">
    <location>
        <begin position="274"/>
        <end position="293"/>
    </location>
</feature>
<feature type="transmembrane region" description="Helical" evidence="7">
    <location>
        <begin position="361"/>
        <end position="383"/>
    </location>
</feature>
<feature type="domain" description="Major facilitator superfamily (MFS) profile" evidence="8">
    <location>
        <begin position="1"/>
        <end position="387"/>
    </location>
</feature>
<feature type="transmembrane region" description="Helical" evidence="7">
    <location>
        <begin position="7"/>
        <end position="27"/>
    </location>
</feature>
<dbReference type="PANTHER" id="PTHR43266:SF2">
    <property type="entry name" value="MAJOR FACILITATOR SUPERFAMILY (MFS) PROFILE DOMAIN-CONTAINING PROTEIN"/>
    <property type="match status" value="1"/>
</dbReference>
<evidence type="ECO:0000256" key="5">
    <source>
        <dbReference type="ARBA" id="ARBA00022989"/>
    </source>
</evidence>
<organism evidence="9 10">
    <name type="scientific">Sediminibacillus albus</name>
    <dbReference type="NCBI Taxonomy" id="407036"/>
    <lineage>
        <taxon>Bacteria</taxon>
        <taxon>Bacillati</taxon>
        <taxon>Bacillota</taxon>
        <taxon>Bacilli</taxon>
        <taxon>Bacillales</taxon>
        <taxon>Bacillaceae</taxon>
        <taxon>Sediminibacillus</taxon>
    </lineage>
</organism>
<evidence type="ECO:0000313" key="9">
    <source>
        <dbReference type="EMBL" id="SDJ84734.1"/>
    </source>
</evidence>
<dbReference type="Proteomes" id="UP000198694">
    <property type="component" value="Unassembled WGS sequence"/>
</dbReference>